<sequence>MPEIDTPFGEVIDGQFQPDPVAGENTDAVFAHAARCVRRNDRAVFQGNAKPAVREHLIHYAVQFQQFFLCQINFSNQCDAPQSKRHADLRSPTGSGFSANIENAHAWGGAYQRDMQAAPRPSANASRYRVSVERFFPLDLAGVEGALGGTQFSAAPSTGKSLERRGLASVFLLRS</sequence>
<proteinExistence type="predicted"/>
<reference evidence="1 2" key="1">
    <citation type="submission" date="2015-11" db="EMBL/GenBank/DDBJ databases">
        <title>Expanding the genomic diversity of Burkholderia species for the development of highly accurate diagnostics.</title>
        <authorList>
            <person name="Sahl J."/>
            <person name="Keim P."/>
            <person name="Wagner D."/>
        </authorList>
    </citation>
    <scope>NUCLEOTIDE SEQUENCE [LARGE SCALE GENOMIC DNA]</scope>
    <source>
        <strain evidence="1 2">MSMB1960WGS</strain>
    </source>
</reference>
<accession>A0A108LVL4</accession>
<comment type="caution">
    <text evidence="1">The sequence shown here is derived from an EMBL/GenBank/DDBJ whole genome shotgun (WGS) entry which is preliminary data.</text>
</comment>
<gene>
    <name evidence="1" type="ORF">WT44_08565</name>
</gene>
<dbReference type="AlphaFoldDB" id="A0A108LVL4"/>
<protein>
    <submittedName>
        <fullName evidence="1">Uncharacterized protein</fullName>
    </submittedName>
</protein>
<organism evidence="1">
    <name type="scientific">Burkholderia stagnalis</name>
    <dbReference type="NCBI Taxonomy" id="1503054"/>
    <lineage>
        <taxon>Bacteria</taxon>
        <taxon>Pseudomonadati</taxon>
        <taxon>Pseudomonadota</taxon>
        <taxon>Betaproteobacteria</taxon>
        <taxon>Burkholderiales</taxon>
        <taxon>Burkholderiaceae</taxon>
        <taxon>Burkholderia</taxon>
        <taxon>Burkholderia cepacia complex</taxon>
    </lineage>
</organism>
<dbReference type="EMBL" id="LPHB01000029">
    <property type="protein sequence ID" value="KWA65368.1"/>
    <property type="molecule type" value="Genomic_DNA"/>
</dbReference>
<name>A0A108LVL4_9BURK</name>
<evidence type="ECO:0000313" key="1">
    <source>
        <dbReference type="EMBL" id="KWA65368.1"/>
    </source>
</evidence>
<dbReference type="Proteomes" id="UP000068603">
    <property type="component" value="Unassembled WGS sequence"/>
</dbReference>
<evidence type="ECO:0000313" key="2">
    <source>
        <dbReference type="Proteomes" id="UP000068603"/>
    </source>
</evidence>